<organism evidence="2 3">
    <name type="scientific">Stereocaulon virgatum</name>
    <dbReference type="NCBI Taxonomy" id="373712"/>
    <lineage>
        <taxon>Eukaryota</taxon>
        <taxon>Fungi</taxon>
        <taxon>Dikarya</taxon>
        <taxon>Ascomycota</taxon>
        <taxon>Pezizomycotina</taxon>
        <taxon>Lecanoromycetes</taxon>
        <taxon>OSLEUM clade</taxon>
        <taxon>Lecanoromycetidae</taxon>
        <taxon>Lecanorales</taxon>
        <taxon>Lecanorineae</taxon>
        <taxon>Stereocaulaceae</taxon>
        <taxon>Stereocaulon</taxon>
    </lineage>
</organism>
<evidence type="ECO:0000313" key="2">
    <source>
        <dbReference type="EMBL" id="KAL2041541.1"/>
    </source>
</evidence>
<dbReference type="Proteomes" id="UP001590950">
    <property type="component" value="Unassembled WGS sequence"/>
</dbReference>
<protein>
    <submittedName>
        <fullName evidence="2">Uncharacterized protein</fullName>
    </submittedName>
</protein>
<feature type="compositionally biased region" description="Acidic residues" evidence="1">
    <location>
        <begin position="56"/>
        <end position="65"/>
    </location>
</feature>
<name>A0ABR4A9G9_9LECA</name>
<sequence>MAKFGFNPRLLKIGVEFVIVCALVEAAWRYLDLDEEEEATDKATAGKKTQTGNGEQAEEGEDEVNIPETMPEDAIFIPLGLARQRPETFYKGSDPEWQSFIEYRKDREREPAIKRELASLVGGHFANMKPMQAHMGMPMSVQNYWFDVLIPSGPPPEYERSGLEITEDYVAWTTRPVSALQLARLQSALFPLPMIKSFWASYSTYWSLQVARIKQLLNVTPPSDNSKPGLPPGMMNLDQIQESGANKASQSNSKLDKMADPKASDVSGAKGSSRPTLSDSSKILSSLPSIPQVGGDLGSAVMEFKRTLVKTWRPPNAFGERGTFVVTGLVRLEGSKAYCVVDIKAAYHPKEGRYTQIAGGVKYFIPKKQGPVRPRSQGSKDTS</sequence>
<dbReference type="EMBL" id="JBEFKJ010000017">
    <property type="protein sequence ID" value="KAL2041541.1"/>
    <property type="molecule type" value="Genomic_DNA"/>
</dbReference>
<proteinExistence type="predicted"/>
<reference evidence="2 3" key="1">
    <citation type="submission" date="2024-09" db="EMBL/GenBank/DDBJ databases">
        <title>Rethinking Asexuality: The Enigmatic Case of Functional Sexual Genes in Lepraria (Stereocaulaceae).</title>
        <authorList>
            <person name="Doellman M."/>
            <person name="Sun Y."/>
            <person name="Barcenas-Pena A."/>
            <person name="Lumbsch H.T."/>
            <person name="Grewe F."/>
        </authorList>
    </citation>
    <scope>NUCLEOTIDE SEQUENCE [LARGE SCALE GENOMIC DNA]</scope>
    <source>
        <strain evidence="2 3">Mercado 3170</strain>
    </source>
</reference>
<keyword evidence="3" id="KW-1185">Reference proteome</keyword>
<feature type="region of interest" description="Disordered" evidence="1">
    <location>
        <begin position="242"/>
        <end position="283"/>
    </location>
</feature>
<gene>
    <name evidence="2" type="ORF">N7G274_005923</name>
</gene>
<evidence type="ECO:0000256" key="1">
    <source>
        <dbReference type="SAM" id="MobiDB-lite"/>
    </source>
</evidence>
<feature type="compositionally biased region" description="Basic and acidic residues" evidence="1">
    <location>
        <begin position="254"/>
        <end position="263"/>
    </location>
</feature>
<feature type="compositionally biased region" description="Polar residues" evidence="1">
    <location>
        <begin position="242"/>
        <end position="253"/>
    </location>
</feature>
<evidence type="ECO:0000313" key="3">
    <source>
        <dbReference type="Proteomes" id="UP001590950"/>
    </source>
</evidence>
<feature type="region of interest" description="Disordered" evidence="1">
    <location>
        <begin position="38"/>
        <end position="69"/>
    </location>
</feature>
<accession>A0ABR4A9G9</accession>
<comment type="caution">
    <text evidence="2">The sequence shown here is derived from an EMBL/GenBank/DDBJ whole genome shotgun (WGS) entry which is preliminary data.</text>
</comment>